<dbReference type="InterPro" id="IPR052171">
    <property type="entry name" value="NHEJ_LigD"/>
</dbReference>
<dbReference type="Gene3D" id="3.90.920.10">
    <property type="entry name" value="DNA primase, PRIM domain"/>
    <property type="match status" value="1"/>
</dbReference>
<evidence type="ECO:0000313" key="3">
    <source>
        <dbReference type="Proteomes" id="UP000245698"/>
    </source>
</evidence>
<reference evidence="3" key="1">
    <citation type="submission" date="2016-12" db="EMBL/GenBank/DDBJ databases">
        <authorList>
            <person name="Brunel B."/>
        </authorList>
    </citation>
    <scope>NUCLEOTIDE SEQUENCE [LARGE SCALE GENOMIC DNA]</scope>
</reference>
<dbReference type="EMBL" id="FUIG01000029">
    <property type="protein sequence ID" value="SJM31978.1"/>
    <property type="molecule type" value="Genomic_DNA"/>
</dbReference>
<keyword evidence="3" id="KW-1185">Reference proteome</keyword>
<sequence length="76" mass="7902">MTTSSTPTALFLDLDPGGGVEWGEVTETALRDIMEAAGLASWPKVAGGNGIHLMAPLQAKITHDSARQLANRALTA</sequence>
<dbReference type="Pfam" id="PF21686">
    <property type="entry name" value="LigD_Prim-Pol"/>
    <property type="match status" value="1"/>
</dbReference>
<organism evidence="2 3">
    <name type="scientific">Mesorhizobium delmotii</name>
    <dbReference type="NCBI Taxonomy" id="1631247"/>
    <lineage>
        <taxon>Bacteria</taxon>
        <taxon>Pseudomonadati</taxon>
        <taxon>Pseudomonadota</taxon>
        <taxon>Alphaproteobacteria</taxon>
        <taxon>Hyphomicrobiales</taxon>
        <taxon>Phyllobacteriaceae</taxon>
        <taxon>Mesorhizobium</taxon>
    </lineage>
</organism>
<dbReference type="Proteomes" id="UP000245698">
    <property type="component" value="Unassembled WGS sequence"/>
</dbReference>
<dbReference type="InterPro" id="IPR014145">
    <property type="entry name" value="LigD_pol_dom"/>
</dbReference>
<dbReference type="AlphaFoldDB" id="A0A2P9ALI5"/>
<dbReference type="PANTHER" id="PTHR42705:SF2">
    <property type="entry name" value="BIFUNCTIONAL NON-HOMOLOGOUS END JOINING PROTEIN LIGD"/>
    <property type="match status" value="1"/>
</dbReference>
<evidence type="ECO:0000313" key="2">
    <source>
        <dbReference type="EMBL" id="SJM31978.1"/>
    </source>
</evidence>
<gene>
    <name evidence="2" type="ORF">BQ8482_220149</name>
</gene>
<proteinExistence type="predicted"/>
<dbReference type="PANTHER" id="PTHR42705">
    <property type="entry name" value="BIFUNCTIONAL NON-HOMOLOGOUS END JOINING PROTEIN LIGD"/>
    <property type="match status" value="1"/>
</dbReference>
<feature type="domain" description="DNA ligase D polymerase" evidence="1">
    <location>
        <begin position="4"/>
        <end position="72"/>
    </location>
</feature>
<name>A0A2P9ALI5_9HYPH</name>
<protein>
    <recommendedName>
        <fullName evidence="1">DNA ligase D polymerase domain-containing protein</fullName>
    </recommendedName>
</protein>
<dbReference type="RefSeq" id="WP_208867764.1">
    <property type="nucleotide sequence ID" value="NZ_FUIG01000029.1"/>
</dbReference>
<evidence type="ECO:0000259" key="1">
    <source>
        <dbReference type="Pfam" id="PF21686"/>
    </source>
</evidence>
<accession>A0A2P9ALI5</accession>